<dbReference type="Proteomes" id="UP000634136">
    <property type="component" value="Unassembled WGS sequence"/>
</dbReference>
<dbReference type="AlphaFoldDB" id="A0A835CH27"/>
<reference evidence="1" key="1">
    <citation type="submission" date="2020-09" db="EMBL/GenBank/DDBJ databases">
        <title>Genome-Enabled Discovery of Anthraquinone Biosynthesis in Senna tora.</title>
        <authorList>
            <person name="Kang S.-H."/>
            <person name="Pandey R.P."/>
            <person name="Lee C.-M."/>
            <person name="Sim J.-S."/>
            <person name="Jeong J.-T."/>
            <person name="Choi B.-S."/>
            <person name="Jung M."/>
            <person name="Ginzburg D."/>
            <person name="Zhao K."/>
            <person name="Won S.Y."/>
            <person name="Oh T.-J."/>
            <person name="Yu Y."/>
            <person name="Kim N.-H."/>
            <person name="Lee O.R."/>
            <person name="Lee T.-H."/>
            <person name="Bashyal P."/>
            <person name="Kim T.-S."/>
            <person name="Lee W.-H."/>
            <person name="Kawkins C."/>
            <person name="Kim C.-K."/>
            <person name="Kim J.S."/>
            <person name="Ahn B.O."/>
            <person name="Rhee S.Y."/>
            <person name="Sohng J.K."/>
        </authorList>
    </citation>
    <scope>NUCLEOTIDE SEQUENCE</scope>
    <source>
        <tissue evidence="1">Leaf</tissue>
    </source>
</reference>
<comment type="caution">
    <text evidence="1">The sequence shown here is derived from an EMBL/GenBank/DDBJ whole genome shotgun (WGS) entry which is preliminary data.</text>
</comment>
<proteinExistence type="predicted"/>
<dbReference type="EMBL" id="JAAIUW010000003">
    <property type="protein sequence ID" value="KAF7838652.1"/>
    <property type="molecule type" value="Genomic_DNA"/>
</dbReference>
<sequence>MTKFPFSCVVGTRVPKFSTPRSGRGDVGHCGSCAGRFRVDEVGCGRELLCREF</sequence>
<evidence type="ECO:0000313" key="2">
    <source>
        <dbReference type="Proteomes" id="UP000634136"/>
    </source>
</evidence>
<accession>A0A835CH27</accession>
<organism evidence="1 2">
    <name type="scientific">Senna tora</name>
    <dbReference type="NCBI Taxonomy" id="362788"/>
    <lineage>
        <taxon>Eukaryota</taxon>
        <taxon>Viridiplantae</taxon>
        <taxon>Streptophyta</taxon>
        <taxon>Embryophyta</taxon>
        <taxon>Tracheophyta</taxon>
        <taxon>Spermatophyta</taxon>
        <taxon>Magnoliopsida</taxon>
        <taxon>eudicotyledons</taxon>
        <taxon>Gunneridae</taxon>
        <taxon>Pentapetalae</taxon>
        <taxon>rosids</taxon>
        <taxon>fabids</taxon>
        <taxon>Fabales</taxon>
        <taxon>Fabaceae</taxon>
        <taxon>Caesalpinioideae</taxon>
        <taxon>Cassia clade</taxon>
        <taxon>Senna</taxon>
    </lineage>
</organism>
<evidence type="ECO:0000313" key="1">
    <source>
        <dbReference type="EMBL" id="KAF7838652.1"/>
    </source>
</evidence>
<protein>
    <submittedName>
        <fullName evidence="1">Uncharacterized protein</fullName>
    </submittedName>
</protein>
<keyword evidence="2" id="KW-1185">Reference proteome</keyword>
<name>A0A835CH27_9FABA</name>
<gene>
    <name evidence="1" type="ORF">G2W53_007134</name>
</gene>